<proteinExistence type="predicted"/>
<evidence type="ECO:0000256" key="1">
    <source>
        <dbReference type="SAM" id="MobiDB-lite"/>
    </source>
</evidence>
<protein>
    <submittedName>
        <fullName evidence="2 4">Uncharacterized protein</fullName>
    </submittedName>
</protein>
<dbReference type="AlphaFoldDB" id="A0A183ITG1"/>
<gene>
    <name evidence="2" type="ORF">SBAD_LOCUS6908</name>
</gene>
<feature type="compositionally biased region" description="Polar residues" evidence="1">
    <location>
        <begin position="71"/>
        <end position="81"/>
    </location>
</feature>
<dbReference type="Proteomes" id="UP000270296">
    <property type="component" value="Unassembled WGS sequence"/>
</dbReference>
<accession>A0A183ITG1</accession>
<name>A0A183ITG1_9BILA</name>
<sequence length="293" mass="32257">MSARTFRPSSGAAGLIAKRAQSVERYLNQIGKGGTHEASPLAEGRNAYRATSMPAYVSSVHHFPDTLTDSYASATNDNKSGSPKPAATRNSIAQPTDRKTFDYSPSASKYSNNVGSIAGRAEDSWQNKDQGKPLTLVDKIRRRIVQDRYVPSSSAYHQQSSSVAAVDDYQPDREKSYLFGKYSKWTPSSSAYPPANINGGGDESPYLKRANSPIGKIKGFFSNCTTWRNPDDKSSSIVSFRGGSATTNYQPPHDSASYSVNNKSSYKTFYRKAPRPLSYVPPVRHRYDESTLY</sequence>
<feature type="region of interest" description="Disordered" evidence="1">
    <location>
        <begin position="71"/>
        <end position="107"/>
    </location>
</feature>
<evidence type="ECO:0000313" key="4">
    <source>
        <dbReference type="WBParaSite" id="SBAD_0000717301-mRNA-1"/>
    </source>
</evidence>
<evidence type="ECO:0000313" key="2">
    <source>
        <dbReference type="EMBL" id="VDP11106.1"/>
    </source>
</evidence>
<reference evidence="2 3" key="2">
    <citation type="submission" date="2018-11" db="EMBL/GenBank/DDBJ databases">
        <authorList>
            <consortium name="Pathogen Informatics"/>
        </authorList>
    </citation>
    <scope>NUCLEOTIDE SEQUENCE [LARGE SCALE GENOMIC DNA]</scope>
</reference>
<keyword evidence="3" id="KW-1185">Reference proteome</keyword>
<reference evidence="4" key="1">
    <citation type="submission" date="2016-06" db="UniProtKB">
        <authorList>
            <consortium name="WormBaseParasite"/>
        </authorList>
    </citation>
    <scope>IDENTIFICATION</scope>
</reference>
<dbReference type="WBParaSite" id="SBAD_0000717301-mRNA-1">
    <property type="protein sequence ID" value="SBAD_0000717301-mRNA-1"/>
    <property type="gene ID" value="SBAD_0000717301"/>
</dbReference>
<evidence type="ECO:0000313" key="3">
    <source>
        <dbReference type="Proteomes" id="UP000270296"/>
    </source>
</evidence>
<organism evidence="4">
    <name type="scientific">Soboliphyme baturini</name>
    <dbReference type="NCBI Taxonomy" id="241478"/>
    <lineage>
        <taxon>Eukaryota</taxon>
        <taxon>Metazoa</taxon>
        <taxon>Ecdysozoa</taxon>
        <taxon>Nematoda</taxon>
        <taxon>Enoplea</taxon>
        <taxon>Dorylaimia</taxon>
        <taxon>Dioctophymatida</taxon>
        <taxon>Dioctophymatoidea</taxon>
        <taxon>Soboliphymatidae</taxon>
        <taxon>Soboliphyme</taxon>
    </lineage>
</organism>
<dbReference type="EMBL" id="UZAM01010147">
    <property type="protein sequence ID" value="VDP11106.1"/>
    <property type="molecule type" value="Genomic_DNA"/>
</dbReference>